<accession>A0A835FL80</accession>
<dbReference type="Gene3D" id="1.10.220.10">
    <property type="entry name" value="Annexin"/>
    <property type="match status" value="3"/>
</dbReference>
<evidence type="ECO:0000313" key="7">
    <source>
        <dbReference type="Proteomes" id="UP000636709"/>
    </source>
</evidence>
<dbReference type="GO" id="GO:0001786">
    <property type="term" value="F:phosphatidylserine binding"/>
    <property type="evidence" value="ECO:0007669"/>
    <property type="project" value="TreeGrafter"/>
</dbReference>
<dbReference type="GO" id="GO:0009651">
    <property type="term" value="P:response to salt stress"/>
    <property type="evidence" value="ECO:0007669"/>
    <property type="project" value="TreeGrafter"/>
</dbReference>
<evidence type="ECO:0000256" key="3">
    <source>
        <dbReference type="ARBA" id="ARBA00022837"/>
    </source>
</evidence>
<dbReference type="InterPro" id="IPR018502">
    <property type="entry name" value="Annexin_repeat"/>
</dbReference>
<gene>
    <name evidence="6" type="ORF">HU200_008299</name>
</gene>
<dbReference type="FunFam" id="1.10.220.10:FF:000014">
    <property type="entry name" value="annexin D4"/>
    <property type="match status" value="1"/>
</dbReference>
<sequence>MSYILALHYRTQHLPVLHDADVTQQQPFERSLSCLGGLGVDEPTMVSALARWRKQPEKRSGFRKGFPGFFKSHGDIDRCEEEYMLHLAAEFARFKNLMVMWAMHPWERDARLAHHVLHQHHPPAILVEVASTRSADELLGARRAYHQLFHHSLEEDVAYRAKDKPYCNLLVGLVSAYRYEGPRVNEEVAREEAKALGAAVKSAAAGGKKLAAVAENGEVVRILTTRSKPHLVETFKYYKEMHGRRIEEDLVGHGHGEEEETTLVETVLCLAAPARYFSKVIESALRDGADHHAKEALTRVAVTRSDHDMDEIRAAYQEQFGVKLEDAIAAKAHGHYRDALLSLVGAHHQQGQSVFVVTLESYLTLDDRSIYVLCCGALPSYQPVKARQISKERNVHGENLLRRATSSLNFSRWIGRAGG</sequence>
<dbReference type="FunFam" id="1.10.220.10:FF:000006">
    <property type="entry name" value="Annexin"/>
    <property type="match status" value="1"/>
</dbReference>
<keyword evidence="7" id="KW-1185">Reference proteome</keyword>
<reference evidence="6" key="1">
    <citation type="submission" date="2020-07" db="EMBL/GenBank/DDBJ databases">
        <title>Genome sequence and genetic diversity analysis of an under-domesticated orphan crop, white fonio (Digitaria exilis).</title>
        <authorList>
            <person name="Bennetzen J.L."/>
            <person name="Chen S."/>
            <person name="Ma X."/>
            <person name="Wang X."/>
            <person name="Yssel A.E.J."/>
            <person name="Chaluvadi S.R."/>
            <person name="Johnson M."/>
            <person name="Gangashetty P."/>
            <person name="Hamidou F."/>
            <person name="Sanogo M.D."/>
            <person name="Zwaenepoel A."/>
            <person name="Wallace J."/>
            <person name="Van De Peer Y."/>
            <person name="Van Deynze A."/>
        </authorList>
    </citation>
    <scope>NUCLEOTIDE SEQUENCE</scope>
    <source>
        <tissue evidence="6">Leaves</tissue>
    </source>
</reference>
<dbReference type="GO" id="GO:0009409">
    <property type="term" value="P:response to cold"/>
    <property type="evidence" value="ECO:0007669"/>
    <property type="project" value="TreeGrafter"/>
</dbReference>
<dbReference type="GO" id="GO:0005737">
    <property type="term" value="C:cytoplasm"/>
    <property type="evidence" value="ECO:0007669"/>
    <property type="project" value="TreeGrafter"/>
</dbReference>
<dbReference type="AlphaFoldDB" id="A0A835FL80"/>
<evidence type="ECO:0000313" key="6">
    <source>
        <dbReference type="EMBL" id="KAF8765790.1"/>
    </source>
</evidence>
<dbReference type="OrthoDB" id="37886at2759"/>
<dbReference type="GO" id="GO:0009408">
    <property type="term" value="P:response to heat"/>
    <property type="evidence" value="ECO:0007669"/>
    <property type="project" value="TreeGrafter"/>
</dbReference>
<evidence type="ECO:0000256" key="1">
    <source>
        <dbReference type="ARBA" id="ARBA00022723"/>
    </source>
</evidence>
<evidence type="ECO:0008006" key="8">
    <source>
        <dbReference type="Google" id="ProtNLM"/>
    </source>
</evidence>
<evidence type="ECO:0000256" key="2">
    <source>
        <dbReference type="ARBA" id="ARBA00022737"/>
    </source>
</evidence>
<comment type="caution">
    <text evidence="6">The sequence shown here is derived from an EMBL/GenBank/DDBJ whole genome shotgun (WGS) entry which is preliminary data.</text>
</comment>
<keyword evidence="4" id="KW-0041">Annexin</keyword>
<keyword evidence="3" id="KW-0106">Calcium</keyword>
<dbReference type="Proteomes" id="UP000636709">
    <property type="component" value="Unassembled WGS sequence"/>
</dbReference>
<dbReference type="PROSITE" id="PS51897">
    <property type="entry name" value="ANNEXIN_2"/>
    <property type="match status" value="2"/>
</dbReference>
<dbReference type="InterPro" id="IPR037104">
    <property type="entry name" value="Annexin_sf"/>
</dbReference>
<dbReference type="SUPFAM" id="SSF47874">
    <property type="entry name" value="Annexin"/>
    <property type="match status" value="1"/>
</dbReference>
<dbReference type="GO" id="GO:0005509">
    <property type="term" value="F:calcium ion binding"/>
    <property type="evidence" value="ECO:0007669"/>
    <property type="project" value="InterPro"/>
</dbReference>
<keyword evidence="2" id="KW-0677">Repeat</keyword>
<proteinExistence type="predicted"/>
<dbReference type="GO" id="GO:0009414">
    <property type="term" value="P:response to water deprivation"/>
    <property type="evidence" value="ECO:0007669"/>
    <property type="project" value="TreeGrafter"/>
</dbReference>
<dbReference type="EMBL" id="JACEFO010000544">
    <property type="protein sequence ID" value="KAF8765790.1"/>
    <property type="molecule type" value="Genomic_DNA"/>
</dbReference>
<protein>
    <recommendedName>
        <fullName evidence="8">Annexin</fullName>
    </recommendedName>
</protein>
<dbReference type="SMART" id="SM00335">
    <property type="entry name" value="ANX"/>
    <property type="match status" value="3"/>
</dbReference>
<dbReference type="Pfam" id="PF00191">
    <property type="entry name" value="Annexin"/>
    <property type="match status" value="2"/>
</dbReference>
<organism evidence="6 7">
    <name type="scientific">Digitaria exilis</name>
    <dbReference type="NCBI Taxonomy" id="1010633"/>
    <lineage>
        <taxon>Eukaryota</taxon>
        <taxon>Viridiplantae</taxon>
        <taxon>Streptophyta</taxon>
        <taxon>Embryophyta</taxon>
        <taxon>Tracheophyta</taxon>
        <taxon>Spermatophyta</taxon>
        <taxon>Magnoliopsida</taxon>
        <taxon>Liliopsida</taxon>
        <taxon>Poales</taxon>
        <taxon>Poaceae</taxon>
        <taxon>PACMAD clade</taxon>
        <taxon>Panicoideae</taxon>
        <taxon>Panicodae</taxon>
        <taxon>Paniceae</taxon>
        <taxon>Anthephorinae</taxon>
        <taxon>Digitaria</taxon>
    </lineage>
</organism>
<dbReference type="GO" id="GO:0005544">
    <property type="term" value="F:calcium-dependent phospholipid binding"/>
    <property type="evidence" value="ECO:0007669"/>
    <property type="project" value="UniProtKB-KW"/>
</dbReference>
<dbReference type="GO" id="GO:0005886">
    <property type="term" value="C:plasma membrane"/>
    <property type="evidence" value="ECO:0007669"/>
    <property type="project" value="TreeGrafter"/>
</dbReference>
<keyword evidence="5" id="KW-0111">Calcium/phospholipid-binding</keyword>
<dbReference type="PANTHER" id="PTHR10502:SF196">
    <property type="entry name" value="ANNEXIN D4"/>
    <property type="match status" value="1"/>
</dbReference>
<evidence type="ECO:0000256" key="5">
    <source>
        <dbReference type="ARBA" id="ARBA00023302"/>
    </source>
</evidence>
<dbReference type="PANTHER" id="PTHR10502">
    <property type="entry name" value="ANNEXIN"/>
    <property type="match status" value="1"/>
</dbReference>
<name>A0A835FL80_9POAL</name>
<keyword evidence="1" id="KW-0479">Metal-binding</keyword>
<evidence type="ECO:0000256" key="4">
    <source>
        <dbReference type="ARBA" id="ARBA00023216"/>
    </source>
</evidence>